<accession>A0A0W1B042</accession>
<dbReference type="InterPro" id="IPR000361">
    <property type="entry name" value="ATAP_core_dom"/>
</dbReference>
<gene>
    <name evidence="2" type="ORF">UQ64_15730</name>
</gene>
<dbReference type="RefSeq" id="WP_060623763.1">
    <property type="nucleotide sequence ID" value="NZ_LCZJ02000019.1"/>
</dbReference>
<dbReference type="EMBL" id="LCZJ02000019">
    <property type="protein sequence ID" value="KTD86875.1"/>
    <property type="molecule type" value="Genomic_DNA"/>
</dbReference>
<dbReference type="OrthoDB" id="2361087at2"/>
<dbReference type="InterPro" id="IPR035903">
    <property type="entry name" value="HesB-like_dom_sf"/>
</dbReference>
<comment type="caution">
    <text evidence="2">The sequence shown here is derived from an EMBL/GenBank/DDBJ whole genome shotgun (WGS) entry which is preliminary data.</text>
</comment>
<dbReference type="Proteomes" id="UP000054709">
    <property type="component" value="Unassembled WGS sequence"/>
</dbReference>
<evidence type="ECO:0000313" key="3">
    <source>
        <dbReference type="Proteomes" id="UP000054709"/>
    </source>
</evidence>
<protein>
    <recommendedName>
        <fullName evidence="1">Core domain-containing protein</fullName>
    </recommendedName>
</protein>
<proteinExistence type="predicted"/>
<dbReference type="Gene3D" id="2.60.300.12">
    <property type="entry name" value="HesB-like domain"/>
    <property type="match status" value="1"/>
</dbReference>
<reference evidence="2 3" key="1">
    <citation type="journal article" date="2015" name="Int. Biodeterior. Biodegradation">
        <title>Physiological and genetic screening methods for the isolation of methyl tert-butyl ether-degrading bacteria for bioremediation purposes.</title>
        <authorList>
            <person name="Guisado I.M."/>
            <person name="Purswani J."/>
            <person name="Gonzalez Lopez J."/>
            <person name="Pozo C."/>
        </authorList>
    </citation>
    <scope>NUCLEOTIDE SEQUENCE [LARGE SCALE GENOMIC DNA]</scope>
    <source>
        <strain evidence="2 3">SH7</strain>
    </source>
</reference>
<name>A0A0W1B042_9BACL</name>
<keyword evidence="3" id="KW-1185">Reference proteome</keyword>
<dbReference type="SUPFAM" id="SSF89360">
    <property type="entry name" value="HesB-like domain"/>
    <property type="match status" value="1"/>
</dbReference>
<organism evidence="2 3">
    <name type="scientific">Paenibacillus etheri</name>
    <dbReference type="NCBI Taxonomy" id="1306852"/>
    <lineage>
        <taxon>Bacteria</taxon>
        <taxon>Bacillati</taxon>
        <taxon>Bacillota</taxon>
        <taxon>Bacilli</taxon>
        <taxon>Bacillales</taxon>
        <taxon>Paenibacillaceae</taxon>
        <taxon>Paenibacillus</taxon>
    </lineage>
</organism>
<sequence length="105" mass="12055">MHIQLNSLTTEKLKESLGERPGDFKLFFDTEGCGCNGVIVIQIISEPHATDIEVQKEPFTFFVDRQQESLFDEQMRLEADENYPSFRLSSDSSLLGNNIRVKDIR</sequence>
<dbReference type="AlphaFoldDB" id="A0A0W1B042"/>
<evidence type="ECO:0000313" key="2">
    <source>
        <dbReference type="EMBL" id="KTD86875.1"/>
    </source>
</evidence>
<dbReference type="Pfam" id="PF01521">
    <property type="entry name" value="Fe-S_biosyn"/>
    <property type="match status" value="1"/>
</dbReference>
<evidence type="ECO:0000259" key="1">
    <source>
        <dbReference type="Pfam" id="PF01521"/>
    </source>
</evidence>
<feature type="domain" description="Core" evidence="1">
    <location>
        <begin position="1"/>
        <end position="103"/>
    </location>
</feature>